<accession>A0A058ZIR3</accession>
<dbReference type="EMBL" id="KB932201">
    <property type="protein sequence ID" value="KCV73407.1"/>
    <property type="molecule type" value="Genomic_DNA"/>
</dbReference>
<evidence type="ECO:0000313" key="1">
    <source>
        <dbReference type="EMBL" id="KCV73407.1"/>
    </source>
</evidence>
<sequence length="170" mass="19119">MSRSNNNDSSYREFVYGTIPSTEHESTAELPIPDTSAFREEFPEDSPAHGRLTQSMAMNGLMMGQIKKEIRLNARASCLELTKEADDCLFTLGCSFFSFLKKSRLASECIESYYNEALDNVMQHIADNSNVRTDQLLKQIDKDRRVKTEEFKKVFHAPAPSPSVPAAASE</sequence>
<keyword evidence="2" id="KW-1185">Reference proteome</keyword>
<dbReference type="AlphaFoldDB" id="A0A058ZIR3"/>
<protein>
    <submittedName>
        <fullName evidence="1">Uncharacterized protein</fullName>
    </submittedName>
</protein>
<evidence type="ECO:0000313" key="2">
    <source>
        <dbReference type="Proteomes" id="UP000030693"/>
    </source>
</evidence>
<dbReference type="RefSeq" id="XP_009493108.1">
    <property type="nucleotide sequence ID" value="XM_009494833.1"/>
</dbReference>
<dbReference type="Proteomes" id="UP000030693">
    <property type="component" value="Unassembled WGS sequence"/>
</dbReference>
<proteinExistence type="predicted"/>
<reference evidence="1" key="1">
    <citation type="submission" date="2013-04" db="EMBL/GenBank/DDBJ databases">
        <title>The Genome Sequence of Fonticula alba ATCC 38817.</title>
        <authorList>
            <consortium name="The Broad Institute Genomics Platform"/>
            <person name="Russ C."/>
            <person name="Cuomo C."/>
            <person name="Burger G."/>
            <person name="Gray M.W."/>
            <person name="Holland P.W.H."/>
            <person name="King N."/>
            <person name="Lang F.B.F."/>
            <person name="Roger A.J."/>
            <person name="Ruiz-Trillo I."/>
            <person name="Brown M."/>
            <person name="Walker B."/>
            <person name="Young S."/>
            <person name="Zeng Q."/>
            <person name="Gargeya S."/>
            <person name="Fitzgerald M."/>
            <person name="Haas B."/>
            <person name="Abouelleil A."/>
            <person name="Allen A.W."/>
            <person name="Alvarado L."/>
            <person name="Arachchi H.M."/>
            <person name="Berlin A.M."/>
            <person name="Chapman S.B."/>
            <person name="Gainer-Dewar J."/>
            <person name="Goldberg J."/>
            <person name="Griggs A."/>
            <person name="Gujja S."/>
            <person name="Hansen M."/>
            <person name="Howarth C."/>
            <person name="Imamovic A."/>
            <person name="Ireland A."/>
            <person name="Larimer J."/>
            <person name="McCowan C."/>
            <person name="Murphy C."/>
            <person name="Pearson M."/>
            <person name="Poon T.W."/>
            <person name="Priest M."/>
            <person name="Roberts A."/>
            <person name="Saif S."/>
            <person name="Shea T."/>
            <person name="Sisk P."/>
            <person name="Sykes S."/>
            <person name="Wortman J."/>
            <person name="Nusbaum C."/>
            <person name="Birren B."/>
        </authorList>
    </citation>
    <scope>NUCLEOTIDE SEQUENCE [LARGE SCALE GENOMIC DNA]</scope>
    <source>
        <strain evidence="1">ATCC 38817</strain>
    </source>
</reference>
<gene>
    <name evidence="1" type="ORF">H696_00944</name>
</gene>
<name>A0A058ZIR3_FONAL</name>
<dbReference type="GeneID" id="20525669"/>
<organism evidence="1">
    <name type="scientific">Fonticula alba</name>
    <name type="common">Slime mold</name>
    <dbReference type="NCBI Taxonomy" id="691883"/>
    <lineage>
        <taxon>Eukaryota</taxon>
        <taxon>Rotosphaerida</taxon>
        <taxon>Fonticulaceae</taxon>
        <taxon>Fonticula</taxon>
    </lineage>
</organism>